<evidence type="ECO:0000313" key="2">
    <source>
        <dbReference type="Proteomes" id="UP000536262"/>
    </source>
</evidence>
<dbReference type="AlphaFoldDB" id="A0A7X0F5G0"/>
<accession>A0A7X0F5G0</accession>
<dbReference type="EMBL" id="JACHOU010000002">
    <property type="protein sequence ID" value="MBB6353471.1"/>
    <property type="molecule type" value="Genomic_DNA"/>
</dbReference>
<organism evidence="1 2">
    <name type="scientific">Aminobacter aganoensis</name>
    <dbReference type="NCBI Taxonomy" id="83264"/>
    <lineage>
        <taxon>Bacteria</taxon>
        <taxon>Pseudomonadati</taxon>
        <taxon>Pseudomonadota</taxon>
        <taxon>Alphaproteobacteria</taxon>
        <taxon>Hyphomicrobiales</taxon>
        <taxon>Phyllobacteriaceae</taxon>
        <taxon>Aminobacter</taxon>
    </lineage>
</organism>
<name>A0A7X0F5G0_9HYPH</name>
<dbReference type="RefSeq" id="WP_184698526.1">
    <property type="nucleotide sequence ID" value="NZ_BAABEG010000001.1"/>
</dbReference>
<keyword evidence="2" id="KW-1185">Reference proteome</keyword>
<proteinExistence type="predicted"/>
<comment type="caution">
    <text evidence="1">The sequence shown here is derived from an EMBL/GenBank/DDBJ whole genome shotgun (WGS) entry which is preliminary data.</text>
</comment>
<reference evidence="1 2" key="1">
    <citation type="submission" date="2020-08" db="EMBL/GenBank/DDBJ databases">
        <title>Genomic Encyclopedia of Type Strains, Phase IV (KMG-IV): sequencing the most valuable type-strain genomes for metagenomic binning, comparative biology and taxonomic classification.</title>
        <authorList>
            <person name="Goeker M."/>
        </authorList>
    </citation>
    <scope>NUCLEOTIDE SEQUENCE [LARGE SCALE GENOMIC DNA]</scope>
    <source>
        <strain evidence="1 2">DSM 7051</strain>
    </source>
</reference>
<dbReference type="Proteomes" id="UP000536262">
    <property type="component" value="Unassembled WGS sequence"/>
</dbReference>
<gene>
    <name evidence="1" type="ORF">GGR00_001239</name>
</gene>
<evidence type="ECO:0000313" key="1">
    <source>
        <dbReference type="EMBL" id="MBB6353471.1"/>
    </source>
</evidence>
<sequence length="143" mass="16120">MLDLPVYTPQNWYWSVGEDARIWSSKARGYVESVPKGTPVTPIKSESDLTDVLAVHDVEGPVVRIPDRVSPAQAEIALYQHDNGILLGRVNALIEAYPYEPVRIWWRKATYISRGHPYLWALSIELGLADEMVDTLFLTAAKL</sequence>
<protein>
    <submittedName>
        <fullName evidence="1">Uncharacterized protein</fullName>
    </submittedName>
</protein>